<dbReference type="SUPFAM" id="SSF51182">
    <property type="entry name" value="RmlC-like cupins"/>
    <property type="match status" value="1"/>
</dbReference>
<dbReference type="CDD" id="cd02233">
    <property type="entry name" value="cupin_HNL-like"/>
    <property type="match status" value="1"/>
</dbReference>
<reference evidence="3 4" key="1">
    <citation type="submission" date="2023-07" db="EMBL/GenBank/DDBJ databases">
        <authorList>
            <person name="Peeters C."/>
        </authorList>
    </citation>
    <scope>NUCLEOTIDE SEQUENCE [LARGE SCALE GENOMIC DNA]</scope>
    <source>
        <strain evidence="3 4">LMG 18096</strain>
    </source>
</reference>
<dbReference type="Proteomes" id="UP001189663">
    <property type="component" value="Unassembled WGS sequence"/>
</dbReference>
<dbReference type="InterPro" id="IPR011051">
    <property type="entry name" value="RmlC_Cupin_sf"/>
</dbReference>
<dbReference type="AlphaFoldDB" id="A0ABC8QD57"/>
<dbReference type="Pfam" id="PF07883">
    <property type="entry name" value="Cupin_2"/>
    <property type="match status" value="1"/>
</dbReference>
<dbReference type="Gene3D" id="2.60.120.10">
    <property type="entry name" value="Jelly Rolls"/>
    <property type="match status" value="1"/>
</dbReference>
<dbReference type="RefSeq" id="WP_112184027.1">
    <property type="nucleotide sequence ID" value="NZ_CATZAT010000005.1"/>
</dbReference>
<feature type="domain" description="Cupin type-2" evidence="2">
    <location>
        <begin position="63"/>
        <end position="122"/>
    </location>
</feature>
<feature type="region of interest" description="Disordered" evidence="1">
    <location>
        <begin position="1"/>
        <end position="21"/>
    </location>
</feature>
<evidence type="ECO:0000313" key="4">
    <source>
        <dbReference type="Proteomes" id="UP001189663"/>
    </source>
</evidence>
<proteinExistence type="predicted"/>
<dbReference type="InterPro" id="IPR047263">
    <property type="entry name" value="HNL-like_cupin"/>
</dbReference>
<gene>
    <name evidence="3" type="ORF">LMG18096_02882</name>
</gene>
<dbReference type="InterPro" id="IPR014710">
    <property type="entry name" value="RmlC-like_jellyroll"/>
</dbReference>
<evidence type="ECO:0000256" key="1">
    <source>
        <dbReference type="SAM" id="MobiDB-lite"/>
    </source>
</evidence>
<organism evidence="3 4">
    <name type="scientific">Ralstonia holmesii</name>
    <dbReference type="NCBI Taxonomy" id="3058602"/>
    <lineage>
        <taxon>Bacteria</taxon>
        <taxon>Pseudomonadati</taxon>
        <taxon>Pseudomonadota</taxon>
        <taxon>Betaproteobacteria</taxon>
        <taxon>Burkholderiales</taxon>
        <taxon>Burkholderiaceae</taxon>
        <taxon>Ralstonia</taxon>
    </lineage>
</organism>
<dbReference type="EMBL" id="CATZAT010000005">
    <property type="protein sequence ID" value="CAJ0793809.1"/>
    <property type="molecule type" value="Genomic_DNA"/>
</dbReference>
<name>A0ABC8QD57_9RALS</name>
<evidence type="ECO:0000259" key="2">
    <source>
        <dbReference type="Pfam" id="PF07883"/>
    </source>
</evidence>
<protein>
    <recommendedName>
        <fullName evidence="2">Cupin type-2 domain-containing protein</fullName>
    </recommendedName>
</protein>
<dbReference type="InterPro" id="IPR013096">
    <property type="entry name" value="Cupin_2"/>
</dbReference>
<dbReference type="PANTHER" id="PTHR43698:SF1">
    <property type="entry name" value="BLL4564 PROTEIN"/>
    <property type="match status" value="1"/>
</dbReference>
<dbReference type="PANTHER" id="PTHR43698">
    <property type="entry name" value="RIBD C-TERMINAL DOMAIN CONTAINING PROTEIN"/>
    <property type="match status" value="1"/>
</dbReference>
<evidence type="ECO:0000313" key="3">
    <source>
        <dbReference type="EMBL" id="CAJ0793809.1"/>
    </source>
</evidence>
<keyword evidence="4" id="KW-1185">Reference proteome</keyword>
<comment type="caution">
    <text evidence="3">The sequence shown here is derived from an EMBL/GenBank/DDBJ whole genome shotgun (WGS) entry which is preliminary data.</text>
</comment>
<accession>A0ABC8QD57</accession>
<sequence length="153" mass="16023">MHDPITTNAGSPASDGQTRQPTIQVTPVGARPSALGAAELFTGTVVVDGMFGPNSHSPGSGALVTFTPGARTAWHAHPVGQILIVTAGQGWIQAWGEDRRALQPGDVAWVPPGVKHWHGASATHAMAHIAIQEVRDGSAAQWMEQVDDHQYAA</sequence>